<dbReference type="InterPro" id="IPR016181">
    <property type="entry name" value="Acyl_CoA_acyltransferase"/>
</dbReference>
<evidence type="ECO:0000256" key="2">
    <source>
        <dbReference type="ARBA" id="ARBA00023315"/>
    </source>
</evidence>
<protein>
    <submittedName>
        <fullName evidence="4">Ribosomal protein S18 acetylase RimI</fullName>
    </submittedName>
</protein>
<dbReference type="InterPro" id="IPR000182">
    <property type="entry name" value="GNAT_dom"/>
</dbReference>
<dbReference type="PROSITE" id="PS51186">
    <property type="entry name" value="GNAT"/>
    <property type="match status" value="1"/>
</dbReference>
<dbReference type="GO" id="GO:0016747">
    <property type="term" value="F:acyltransferase activity, transferring groups other than amino-acyl groups"/>
    <property type="evidence" value="ECO:0007669"/>
    <property type="project" value="InterPro"/>
</dbReference>
<feature type="domain" description="N-acetyltransferase" evidence="3">
    <location>
        <begin position="1"/>
        <end position="142"/>
    </location>
</feature>
<dbReference type="Gene3D" id="3.40.630.30">
    <property type="match status" value="1"/>
</dbReference>
<gene>
    <name evidence="4" type="ORF">SAMN05216214_11380</name>
</gene>
<keyword evidence="1" id="KW-0808">Transferase</keyword>
<organism evidence="4 5">
    <name type="scientific">Atopomonas hussainii</name>
    <dbReference type="NCBI Taxonomy" id="1429083"/>
    <lineage>
        <taxon>Bacteria</taxon>
        <taxon>Pseudomonadati</taxon>
        <taxon>Pseudomonadota</taxon>
        <taxon>Gammaproteobacteria</taxon>
        <taxon>Pseudomonadales</taxon>
        <taxon>Pseudomonadaceae</taxon>
        <taxon>Atopomonas</taxon>
    </lineage>
</organism>
<dbReference type="Pfam" id="PF00583">
    <property type="entry name" value="Acetyltransf_1"/>
    <property type="match status" value="1"/>
</dbReference>
<keyword evidence="5" id="KW-1185">Reference proteome</keyword>
<dbReference type="SUPFAM" id="SSF55729">
    <property type="entry name" value="Acyl-CoA N-acyltransferases (Nat)"/>
    <property type="match status" value="1"/>
</dbReference>
<proteinExistence type="predicted"/>
<sequence length="142" mass="15392">MQLRAVTEADHAALLAIWQQTPGLCVREDDAYAPFCAYLARNPGFSLLIEHAGSVIAGVMAGHDGRRGYLQHLFVMPAWQLQGLARQLLAEALKRLAAAGIQKSHVLVLADSASARSFWQAQAGWQLRDDVQLCSISHGAST</sequence>
<dbReference type="EMBL" id="FOAS01000013">
    <property type="protein sequence ID" value="SEL51731.1"/>
    <property type="molecule type" value="Genomic_DNA"/>
</dbReference>
<dbReference type="PANTHER" id="PTHR43877">
    <property type="entry name" value="AMINOALKYLPHOSPHONATE N-ACETYLTRANSFERASE-RELATED-RELATED"/>
    <property type="match status" value="1"/>
</dbReference>
<dbReference type="CDD" id="cd04301">
    <property type="entry name" value="NAT_SF"/>
    <property type="match status" value="1"/>
</dbReference>
<dbReference type="GO" id="GO:0005840">
    <property type="term" value="C:ribosome"/>
    <property type="evidence" value="ECO:0007669"/>
    <property type="project" value="UniProtKB-KW"/>
</dbReference>
<dbReference type="RefSeq" id="WP_074869443.1">
    <property type="nucleotide sequence ID" value="NZ_FOAS01000013.1"/>
</dbReference>
<dbReference type="STRING" id="1429083.GCA_001885685_03289"/>
<name>A0A1H7QUQ9_9GAMM</name>
<dbReference type="Proteomes" id="UP000185766">
    <property type="component" value="Unassembled WGS sequence"/>
</dbReference>
<evidence type="ECO:0000313" key="4">
    <source>
        <dbReference type="EMBL" id="SEL51731.1"/>
    </source>
</evidence>
<evidence type="ECO:0000256" key="1">
    <source>
        <dbReference type="ARBA" id="ARBA00022679"/>
    </source>
</evidence>
<dbReference type="AlphaFoldDB" id="A0A1H7QUQ9"/>
<reference evidence="4 5" key="1">
    <citation type="submission" date="2016-10" db="EMBL/GenBank/DDBJ databases">
        <authorList>
            <person name="de Groot N.N."/>
        </authorList>
    </citation>
    <scope>NUCLEOTIDE SEQUENCE [LARGE SCALE GENOMIC DNA]</scope>
    <source>
        <strain evidence="4 5">JCM 19513</strain>
    </source>
</reference>
<keyword evidence="4" id="KW-0689">Ribosomal protein</keyword>
<keyword evidence="4" id="KW-0687">Ribonucleoprotein</keyword>
<accession>A0A1H7QUQ9</accession>
<dbReference type="InterPro" id="IPR050832">
    <property type="entry name" value="Bact_Acetyltransf"/>
</dbReference>
<evidence type="ECO:0000259" key="3">
    <source>
        <dbReference type="PROSITE" id="PS51186"/>
    </source>
</evidence>
<keyword evidence="2" id="KW-0012">Acyltransferase</keyword>
<dbReference type="PANTHER" id="PTHR43877:SF1">
    <property type="entry name" value="ACETYLTRANSFERASE"/>
    <property type="match status" value="1"/>
</dbReference>
<evidence type="ECO:0000313" key="5">
    <source>
        <dbReference type="Proteomes" id="UP000185766"/>
    </source>
</evidence>